<dbReference type="RefSeq" id="WP_106659663.1">
    <property type="nucleotide sequence ID" value="NZ_PJEO01000033.1"/>
</dbReference>
<dbReference type="Gene3D" id="3.40.50.12370">
    <property type="match status" value="1"/>
</dbReference>
<evidence type="ECO:0000256" key="1">
    <source>
        <dbReference type="ARBA" id="ARBA00008791"/>
    </source>
</evidence>
<feature type="coiled-coil region" evidence="2">
    <location>
        <begin position="55"/>
        <end position="82"/>
    </location>
</feature>
<evidence type="ECO:0000259" key="3">
    <source>
        <dbReference type="Pfam" id="PF00582"/>
    </source>
</evidence>
<dbReference type="AlphaFoldDB" id="A0A2N3HJW1"/>
<dbReference type="CDD" id="cd00293">
    <property type="entry name" value="USP-like"/>
    <property type="match status" value="1"/>
</dbReference>
<feature type="domain" description="UspA" evidence="3">
    <location>
        <begin position="7"/>
        <end position="147"/>
    </location>
</feature>
<proteinExistence type="inferred from homology"/>
<keyword evidence="2" id="KW-0175">Coiled coil</keyword>
<evidence type="ECO:0000256" key="2">
    <source>
        <dbReference type="SAM" id="Coils"/>
    </source>
</evidence>
<comment type="similarity">
    <text evidence="1">Belongs to the universal stress protein A family.</text>
</comment>
<dbReference type="InterPro" id="IPR006016">
    <property type="entry name" value="UspA"/>
</dbReference>
<comment type="caution">
    <text evidence="4">The sequence shown here is derived from an EMBL/GenBank/DDBJ whole genome shotgun (WGS) entry which is preliminary data.</text>
</comment>
<protein>
    <submittedName>
        <fullName evidence="4">Universal stress protein</fullName>
    </submittedName>
</protein>
<keyword evidence="5" id="KW-1185">Reference proteome</keyword>
<accession>A0A2N3HJW1</accession>
<dbReference type="Proteomes" id="UP000233435">
    <property type="component" value="Unassembled WGS sequence"/>
</dbReference>
<dbReference type="EMBL" id="PJEO01000033">
    <property type="protein sequence ID" value="PKQ45128.1"/>
    <property type="molecule type" value="Genomic_DNA"/>
</dbReference>
<gene>
    <name evidence="4" type="ORF">CSW08_09555</name>
</gene>
<evidence type="ECO:0000313" key="5">
    <source>
        <dbReference type="Proteomes" id="UP000233435"/>
    </source>
</evidence>
<dbReference type="OrthoDB" id="9788959at2"/>
<dbReference type="SUPFAM" id="SSF52402">
    <property type="entry name" value="Adenine nucleotide alpha hydrolases-like"/>
    <property type="match status" value="2"/>
</dbReference>
<evidence type="ECO:0000313" key="4">
    <source>
        <dbReference type="EMBL" id="PKQ45128.1"/>
    </source>
</evidence>
<organism evidence="4 5">
    <name type="scientific">Confluentibacter flavum</name>
    <dbReference type="NCBI Taxonomy" id="1909700"/>
    <lineage>
        <taxon>Bacteria</taxon>
        <taxon>Pseudomonadati</taxon>
        <taxon>Bacteroidota</taxon>
        <taxon>Flavobacteriia</taxon>
        <taxon>Flavobacteriales</taxon>
        <taxon>Flavobacteriaceae</taxon>
        <taxon>Confluentibacter</taxon>
    </lineage>
</organism>
<reference evidence="4 5" key="1">
    <citation type="submission" date="2017-12" db="EMBL/GenBank/DDBJ databases">
        <title>Confluentibacter flavum sp. nov., isolated from the saline lake.</title>
        <authorList>
            <person name="Yu L."/>
        </authorList>
    </citation>
    <scope>NUCLEOTIDE SEQUENCE [LARGE SCALE GENOMIC DNA]</scope>
    <source>
        <strain evidence="4 5">3B</strain>
    </source>
</reference>
<dbReference type="Pfam" id="PF00582">
    <property type="entry name" value="Usp"/>
    <property type="match status" value="1"/>
</dbReference>
<dbReference type="PANTHER" id="PTHR46268:SF6">
    <property type="entry name" value="UNIVERSAL STRESS PROTEIN UP12"/>
    <property type="match status" value="1"/>
</dbReference>
<sequence length="280" mass="32428">MKTNTLNILLPTDFSDNAWNAIVYALKLYADEYCTFYFLHSTYISNSVSRTYITAHYVEKLKEEALRELAELKAQMEIVDANANHDFKTLLFEEELMDAVFKAIKQNTIDIVVMGTKGTTGSIEYFYGSNTVKVIKKIKDCPVLIIPEDRDFVTPKQIAFPTDYNRFYDDKELRPLKSMADLFNSKIRVVHISVEKKLSSIQEYNMTMLKNYLADYECSFHWLPNHPKKAEAIAAFIEDLEIKMLAMVKYEHSLLEMIVNEPVIKKLALHPKVPIFVIPE</sequence>
<dbReference type="PANTHER" id="PTHR46268">
    <property type="entry name" value="STRESS RESPONSE PROTEIN NHAX"/>
    <property type="match status" value="1"/>
</dbReference>
<name>A0A2N3HJW1_9FLAO</name>